<evidence type="ECO:0000313" key="1">
    <source>
        <dbReference type="EMBL" id="MED6194077.1"/>
    </source>
</evidence>
<dbReference type="Proteomes" id="UP001341840">
    <property type="component" value="Unassembled WGS sequence"/>
</dbReference>
<keyword evidence="2" id="KW-1185">Reference proteome</keyword>
<proteinExistence type="predicted"/>
<sequence>MVASSLPIYNSLVCDSQAVDRAVFWVKDLFNENGQYNQVLIQNIFPHEISSRILSIAIEDDHDKLNWILHRSRNYSVGSGYLIAYGLFHEPLDHCPVILSLKSGGSGNMETSSIRMGLTCTRNFRVSPMVDVGDVKPPSSIKCRDFSPISFNFALVNMEGEK</sequence>
<comment type="caution">
    <text evidence="1">The sequence shown here is derived from an EMBL/GenBank/DDBJ whole genome shotgun (WGS) entry which is preliminary data.</text>
</comment>
<gene>
    <name evidence="1" type="ORF">PIB30_025152</name>
</gene>
<protein>
    <submittedName>
        <fullName evidence="1">Uncharacterized protein</fullName>
    </submittedName>
</protein>
<accession>A0ABU6X867</accession>
<organism evidence="1 2">
    <name type="scientific">Stylosanthes scabra</name>
    <dbReference type="NCBI Taxonomy" id="79078"/>
    <lineage>
        <taxon>Eukaryota</taxon>
        <taxon>Viridiplantae</taxon>
        <taxon>Streptophyta</taxon>
        <taxon>Embryophyta</taxon>
        <taxon>Tracheophyta</taxon>
        <taxon>Spermatophyta</taxon>
        <taxon>Magnoliopsida</taxon>
        <taxon>eudicotyledons</taxon>
        <taxon>Gunneridae</taxon>
        <taxon>Pentapetalae</taxon>
        <taxon>rosids</taxon>
        <taxon>fabids</taxon>
        <taxon>Fabales</taxon>
        <taxon>Fabaceae</taxon>
        <taxon>Papilionoideae</taxon>
        <taxon>50 kb inversion clade</taxon>
        <taxon>dalbergioids sensu lato</taxon>
        <taxon>Dalbergieae</taxon>
        <taxon>Pterocarpus clade</taxon>
        <taxon>Stylosanthes</taxon>
    </lineage>
</organism>
<dbReference type="EMBL" id="JASCZI010211540">
    <property type="protein sequence ID" value="MED6194077.1"/>
    <property type="molecule type" value="Genomic_DNA"/>
</dbReference>
<name>A0ABU6X867_9FABA</name>
<evidence type="ECO:0000313" key="2">
    <source>
        <dbReference type="Proteomes" id="UP001341840"/>
    </source>
</evidence>
<reference evidence="1 2" key="1">
    <citation type="journal article" date="2023" name="Plants (Basel)">
        <title>Bridging the Gap: Combining Genomics and Transcriptomics Approaches to Understand Stylosanthes scabra, an Orphan Legume from the Brazilian Caatinga.</title>
        <authorList>
            <person name="Ferreira-Neto J.R.C."/>
            <person name="da Silva M.D."/>
            <person name="Binneck E."/>
            <person name="de Melo N.F."/>
            <person name="da Silva R.H."/>
            <person name="de Melo A.L.T.M."/>
            <person name="Pandolfi V."/>
            <person name="Bustamante F.O."/>
            <person name="Brasileiro-Vidal A.C."/>
            <person name="Benko-Iseppon A.M."/>
        </authorList>
    </citation>
    <scope>NUCLEOTIDE SEQUENCE [LARGE SCALE GENOMIC DNA]</scope>
    <source>
        <tissue evidence="1">Leaves</tissue>
    </source>
</reference>